<organism evidence="7 8">
    <name type="scientific">Pollutimonas subterranea</name>
    <dbReference type="NCBI Taxonomy" id="2045210"/>
    <lineage>
        <taxon>Bacteria</taxon>
        <taxon>Pseudomonadati</taxon>
        <taxon>Pseudomonadota</taxon>
        <taxon>Betaproteobacteria</taxon>
        <taxon>Burkholderiales</taxon>
        <taxon>Alcaligenaceae</taxon>
        <taxon>Pollutimonas</taxon>
    </lineage>
</organism>
<keyword evidence="3" id="KW-0378">Hydrolase</keyword>
<dbReference type="Gene3D" id="3.30.70.360">
    <property type="match status" value="1"/>
</dbReference>
<dbReference type="OrthoDB" id="9776600at2"/>
<dbReference type="Gene3D" id="3.40.630.10">
    <property type="entry name" value="Zn peptidases"/>
    <property type="match status" value="1"/>
</dbReference>
<evidence type="ECO:0000256" key="3">
    <source>
        <dbReference type="ARBA" id="ARBA00022801"/>
    </source>
</evidence>
<dbReference type="PIRSF" id="PIRSF037238">
    <property type="entry name" value="Carboxypeptidase_G2"/>
    <property type="match status" value="1"/>
</dbReference>
<dbReference type="Pfam" id="PF07687">
    <property type="entry name" value="M20_dimer"/>
    <property type="match status" value="1"/>
</dbReference>
<keyword evidence="4" id="KW-0862">Zinc</keyword>
<dbReference type="RefSeq" id="WP_102074940.1">
    <property type="nucleotide sequence ID" value="NZ_PDNW01000015.1"/>
</dbReference>
<dbReference type="Pfam" id="PF01546">
    <property type="entry name" value="Peptidase_M20"/>
    <property type="match status" value="1"/>
</dbReference>
<dbReference type="PROSITE" id="PS00758">
    <property type="entry name" value="ARGE_DAPE_CPG2_1"/>
    <property type="match status" value="1"/>
</dbReference>
<evidence type="ECO:0000259" key="6">
    <source>
        <dbReference type="Pfam" id="PF07687"/>
    </source>
</evidence>
<evidence type="ECO:0000256" key="5">
    <source>
        <dbReference type="PIRSR" id="PIRSR037238-1"/>
    </source>
</evidence>
<reference evidence="7 8" key="1">
    <citation type="submission" date="2017-10" db="EMBL/GenBank/DDBJ databases">
        <title>Two draft genome sequences of Pusillimonas sp. strains isolated from a nitrate- and radionuclide-contaminated groundwater in Russia.</title>
        <authorList>
            <person name="Grouzdev D.S."/>
            <person name="Tourova T.P."/>
            <person name="Goeva M.A."/>
            <person name="Babich T.L."/>
            <person name="Sokolova D.S."/>
            <person name="Abdullin R."/>
            <person name="Poltaraus A.B."/>
            <person name="Toshchakov S.V."/>
            <person name="Nazina T.N."/>
        </authorList>
    </citation>
    <scope>NUCLEOTIDE SEQUENCE [LARGE SCALE GENOMIC DNA]</scope>
    <source>
        <strain evidence="7 8">JR1/69-3-13</strain>
    </source>
</reference>
<accession>A0A2N4U1B0</accession>
<dbReference type="InterPro" id="IPR002933">
    <property type="entry name" value="Peptidase_M20"/>
</dbReference>
<comment type="caution">
    <text evidence="7">The sequence shown here is derived from an EMBL/GenBank/DDBJ whole genome shotgun (WGS) entry which is preliminary data.</text>
</comment>
<dbReference type="GO" id="GO:0016787">
    <property type="term" value="F:hydrolase activity"/>
    <property type="evidence" value="ECO:0007669"/>
    <property type="project" value="UniProtKB-KW"/>
</dbReference>
<dbReference type="GO" id="GO:0046872">
    <property type="term" value="F:metal ion binding"/>
    <property type="evidence" value="ECO:0007669"/>
    <property type="project" value="UniProtKB-KW"/>
</dbReference>
<dbReference type="AlphaFoldDB" id="A0A2N4U1B0"/>
<protein>
    <submittedName>
        <fullName evidence="7">Peptidase M20</fullName>
    </submittedName>
</protein>
<dbReference type="InterPro" id="IPR017150">
    <property type="entry name" value="Pept_M20_glutamate_carboxypep"/>
</dbReference>
<keyword evidence="2" id="KW-0479">Metal-binding</keyword>
<evidence type="ECO:0000256" key="2">
    <source>
        <dbReference type="ARBA" id="ARBA00022723"/>
    </source>
</evidence>
<sequence>MTDNTPLITEWLAGQHENMLALLEDLVNIDSNSYDNAGVVAVFERLQTFFGTFDVKVAWHEHKGVKNAISVKIPSQQNPDKKAIMLMGHCDTVYPKGETQKRPFKMDGKRAYGPGVADMKSGIAMNAFILAAYAKFGGTHSPLVGLFTSDEEIGSPTSKFIIETFAKKAGTVFNSEPGRANGDVVTGRKGGVFLELDVFGKAAHSGANFSEGISAINELCLKVIELNKLTDLEKGITVNVGLISGGHSINTTAPDARAGIDLRIFNLEDRESAVKAITAITQQSFVRGTRSELKIIGEFRPFVPTSASTQLYQLYRESLQTLGHDAGGQFSGGCADSGITSSLGCTTLCATGPVGGKPHTPDEYMEINTFVPRSQAIALTISKLPA</sequence>
<proteinExistence type="predicted"/>
<feature type="domain" description="Peptidase M20 dimerisation" evidence="6">
    <location>
        <begin position="186"/>
        <end position="284"/>
    </location>
</feature>
<evidence type="ECO:0000313" key="8">
    <source>
        <dbReference type="Proteomes" id="UP000234190"/>
    </source>
</evidence>
<dbReference type="EMBL" id="PDNW01000015">
    <property type="protein sequence ID" value="PLC48808.1"/>
    <property type="molecule type" value="Genomic_DNA"/>
</dbReference>
<evidence type="ECO:0000313" key="7">
    <source>
        <dbReference type="EMBL" id="PLC48808.1"/>
    </source>
</evidence>
<dbReference type="InterPro" id="IPR050072">
    <property type="entry name" value="Peptidase_M20A"/>
</dbReference>
<evidence type="ECO:0000256" key="4">
    <source>
        <dbReference type="ARBA" id="ARBA00022833"/>
    </source>
</evidence>
<dbReference type="CDD" id="cd03885">
    <property type="entry name" value="M20_CPDG2"/>
    <property type="match status" value="1"/>
</dbReference>
<dbReference type="PANTHER" id="PTHR43808:SF9">
    <property type="entry name" value="BLL0789 PROTEIN"/>
    <property type="match status" value="1"/>
</dbReference>
<gene>
    <name evidence="7" type="ORF">CR159_15810</name>
</gene>
<feature type="active site" evidence="5">
    <location>
        <position position="91"/>
    </location>
</feature>
<keyword evidence="8" id="KW-1185">Reference proteome</keyword>
<comment type="cofactor">
    <cofactor evidence="1">
        <name>Zn(2+)</name>
        <dbReference type="ChEBI" id="CHEBI:29105"/>
    </cofactor>
</comment>
<dbReference type="SUPFAM" id="SSF55031">
    <property type="entry name" value="Bacterial exopeptidase dimerisation domain"/>
    <property type="match status" value="1"/>
</dbReference>
<dbReference type="Proteomes" id="UP000234190">
    <property type="component" value="Unassembled WGS sequence"/>
</dbReference>
<name>A0A2N4U1B0_9BURK</name>
<dbReference type="InterPro" id="IPR036264">
    <property type="entry name" value="Bact_exopeptidase_dim_dom"/>
</dbReference>
<dbReference type="InterPro" id="IPR011650">
    <property type="entry name" value="Peptidase_M20_dimer"/>
</dbReference>
<dbReference type="SUPFAM" id="SSF53187">
    <property type="entry name" value="Zn-dependent exopeptidases"/>
    <property type="match status" value="1"/>
</dbReference>
<feature type="active site" description="Proton acceptor" evidence="5">
    <location>
        <position position="151"/>
    </location>
</feature>
<dbReference type="InterPro" id="IPR001261">
    <property type="entry name" value="ArgE/DapE_CS"/>
</dbReference>
<evidence type="ECO:0000256" key="1">
    <source>
        <dbReference type="ARBA" id="ARBA00001947"/>
    </source>
</evidence>
<dbReference type="PANTHER" id="PTHR43808">
    <property type="entry name" value="ACETYLORNITHINE DEACETYLASE"/>
    <property type="match status" value="1"/>
</dbReference>